<comment type="similarity">
    <text evidence="1">Belongs to the universal ribosomal protein uL13 family.</text>
</comment>
<dbReference type="HAMAP" id="MF_01366">
    <property type="entry name" value="Ribosomal_uL13"/>
    <property type="match status" value="1"/>
</dbReference>
<dbReference type="EMBL" id="JANCYW010000013">
    <property type="protein sequence ID" value="KAK4537674.1"/>
    <property type="molecule type" value="Genomic_DNA"/>
</dbReference>
<evidence type="ECO:0000256" key="2">
    <source>
        <dbReference type="ARBA" id="ARBA00022980"/>
    </source>
</evidence>
<evidence type="ECO:0008006" key="6">
    <source>
        <dbReference type="Google" id="ProtNLM"/>
    </source>
</evidence>
<dbReference type="CDD" id="cd00392">
    <property type="entry name" value="Ribosomal_L13"/>
    <property type="match status" value="1"/>
</dbReference>
<dbReference type="PANTHER" id="PTHR11545:SF2">
    <property type="entry name" value="LARGE RIBOSOMAL SUBUNIT PROTEIN UL13M"/>
    <property type="match status" value="1"/>
</dbReference>
<dbReference type="Proteomes" id="UP001301350">
    <property type="component" value="Unassembled WGS sequence"/>
</dbReference>
<reference evidence="4 5" key="1">
    <citation type="submission" date="2022-07" db="EMBL/GenBank/DDBJ databases">
        <title>Genome-wide signatures of adaptation to extreme environments.</title>
        <authorList>
            <person name="Cho C.H."/>
            <person name="Yoon H.S."/>
        </authorList>
    </citation>
    <scope>NUCLEOTIDE SEQUENCE [LARGE SCALE GENOMIC DNA]</scope>
    <source>
        <strain evidence="4 5">DBV 063 E5</strain>
    </source>
</reference>
<dbReference type="GO" id="GO:1990904">
    <property type="term" value="C:ribonucleoprotein complex"/>
    <property type="evidence" value="ECO:0007669"/>
    <property type="project" value="UniProtKB-KW"/>
</dbReference>
<evidence type="ECO:0000313" key="4">
    <source>
        <dbReference type="EMBL" id="KAK4537674.1"/>
    </source>
</evidence>
<dbReference type="InterPro" id="IPR005823">
    <property type="entry name" value="Ribosomal_uL13_bac-type"/>
</dbReference>
<dbReference type="NCBIfam" id="TIGR01066">
    <property type="entry name" value="rplM_bact"/>
    <property type="match status" value="1"/>
</dbReference>
<proteinExistence type="inferred from homology"/>
<name>A0AAV9IZI7_CYACA</name>
<dbReference type="InterPro" id="IPR036899">
    <property type="entry name" value="Ribosomal_uL13_sf"/>
</dbReference>
<keyword evidence="5" id="KW-1185">Reference proteome</keyword>
<protein>
    <recommendedName>
        <fullName evidence="6">50S ribosomal protein L13</fullName>
    </recommendedName>
</protein>
<dbReference type="Pfam" id="PF00572">
    <property type="entry name" value="Ribosomal_L13"/>
    <property type="match status" value="1"/>
</dbReference>
<dbReference type="GO" id="GO:0017148">
    <property type="term" value="P:negative regulation of translation"/>
    <property type="evidence" value="ECO:0007669"/>
    <property type="project" value="TreeGrafter"/>
</dbReference>
<evidence type="ECO:0000313" key="5">
    <source>
        <dbReference type="Proteomes" id="UP001301350"/>
    </source>
</evidence>
<dbReference type="GO" id="GO:0003729">
    <property type="term" value="F:mRNA binding"/>
    <property type="evidence" value="ECO:0007669"/>
    <property type="project" value="TreeGrafter"/>
</dbReference>
<dbReference type="GO" id="GO:0006412">
    <property type="term" value="P:translation"/>
    <property type="evidence" value="ECO:0007669"/>
    <property type="project" value="InterPro"/>
</dbReference>
<keyword evidence="2" id="KW-0689">Ribosomal protein</keyword>
<organism evidence="4 5">
    <name type="scientific">Cyanidium caldarium</name>
    <name type="common">Red alga</name>
    <dbReference type="NCBI Taxonomy" id="2771"/>
    <lineage>
        <taxon>Eukaryota</taxon>
        <taxon>Rhodophyta</taxon>
        <taxon>Bangiophyceae</taxon>
        <taxon>Cyanidiales</taxon>
        <taxon>Cyanidiaceae</taxon>
        <taxon>Cyanidium</taxon>
    </lineage>
</organism>
<accession>A0AAV9IZI7</accession>
<keyword evidence="3" id="KW-0687">Ribonucleoprotein</keyword>
<sequence>MGGGSLYRLRFQAVRELLSLDRHWWLVDARDQVLGRMAVQVATYLMGRHKPYAWPHVNEMPGDHVVVVNARHVAMTGKKLQQKLYRHHTGYPGGLKSELAHSLLARQPGRVVEHAVRGMLPRNPTREWIMAERLHVYPDEHHPHGGQQPIPLRPVWRRVGRSGRLDETDDRRHAEAVEDAWNRVVATAMPPRVAEMVQAARREVGLGEDKSEK</sequence>
<dbReference type="GO" id="GO:0005840">
    <property type="term" value="C:ribosome"/>
    <property type="evidence" value="ECO:0007669"/>
    <property type="project" value="UniProtKB-KW"/>
</dbReference>
<evidence type="ECO:0000256" key="1">
    <source>
        <dbReference type="ARBA" id="ARBA00006227"/>
    </source>
</evidence>
<dbReference type="SUPFAM" id="SSF52161">
    <property type="entry name" value="Ribosomal protein L13"/>
    <property type="match status" value="1"/>
</dbReference>
<evidence type="ECO:0000256" key="3">
    <source>
        <dbReference type="ARBA" id="ARBA00023274"/>
    </source>
</evidence>
<dbReference type="GO" id="GO:0003735">
    <property type="term" value="F:structural constituent of ribosome"/>
    <property type="evidence" value="ECO:0007669"/>
    <property type="project" value="InterPro"/>
</dbReference>
<gene>
    <name evidence="4" type="ORF">CDCA_CDCA13G3699</name>
</gene>
<dbReference type="AlphaFoldDB" id="A0AAV9IZI7"/>
<dbReference type="InterPro" id="IPR005822">
    <property type="entry name" value="Ribosomal_uL13"/>
</dbReference>
<dbReference type="Gene3D" id="3.90.1180.10">
    <property type="entry name" value="Ribosomal protein L13"/>
    <property type="match status" value="1"/>
</dbReference>
<comment type="caution">
    <text evidence="4">The sequence shown here is derived from an EMBL/GenBank/DDBJ whole genome shotgun (WGS) entry which is preliminary data.</text>
</comment>
<dbReference type="PANTHER" id="PTHR11545">
    <property type="entry name" value="RIBOSOMAL PROTEIN L13"/>
    <property type="match status" value="1"/>
</dbReference>